<dbReference type="AlphaFoldDB" id="A0A1U9KFD1"/>
<sequence>MMDLVLKNGVLPDGSRADIAIADGKIAAIEPRFSGEAVEMLDLDGYLVSPPFVDSHFHLDTTLTAGLIRHNASGTLFEGIQIWKETKPHLTEENIYARARKLCEMTISQGTLAIRSHVDISDPDLRAVRALVRLREDLKPWMTIQLVAFPQDGFFRMAGAVELLVRALDMGLDLVGGIPHYERTTLQGGESIDALFRLAADRALPIDMHCDETDDPNSRHVETMAACAVRYGLQGRVTGSHLTSMHSMDNAYADKLIGLLAESGLAAVSNPLINMTLSGRYDTYPKRRGLARIPELLRAGVPVGFGHDCVMDPWYRLGSHDMLEVASMGLHAAQMTSESEMAACFSSVTDMAAGILGLDSYGLKVGNPADLVVLQACSVLDALRLRPCRLYVLRNGRVISRTEPRLSQLTLAEERTVDLARI</sequence>
<dbReference type="GO" id="GO:0035888">
    <property type="term" value="F:isoguanine deaminase activity"/>
    <property type="evidence" value="ECO:0007669"/>
    <property type="project" value="TreeGrafter"/>
</dbReference>
<dbReference type="SUPFAM" id="SSF51338">
    <property type="entry name" value="Composite domain of metallo-dependent hydrolases"/>
    <property type="match status" value="1"/>
</dbReference>
<dbReference type="STRING" id="435.A0U92_06180"/>
<protein>
    <submittedName>
        <fullName evidence="4">Cytosine deaminase</fullName>
    </submittedName>
</protein>
<dbReference type="InterPro" id="IPR013108">
    <property type="entry name" value="Amidohydro_3"/>
</dbReference>
<dbReference type="OrthoDB" id="9815027at2"/>
<gene>
    <name evidence="4" type="ORF">A0U92_06180</name>
</gene>
<reference evidence="4 5" key="1">
    <citation type="submission" date="2016-03" db="EMBL/GenBank/DDBJ databases">
        <title>Acetic acid bacteria sequencing.</title>
        <authorList>
            <person name="Brandt J."/>
            <person name="Jakob F."/>
            <person name="Vogel R.F."/>
        </authorList>
    </citation>
    <scope>NUCLEOTIDE SEQUENCE [LARGE SCALE GENOMIC DNA]</scope>
    <source>
        <strain evidence="4 5">TMW2.1153</strain>
    </source>
</reference>
<dbReference type="PANTHER" id="PTHR32027">
    <property type="entry name" value="CYTOSINE DEAMINASE"/>
    <property type="match status" value="1"/>
</dbReference>
<proteinExistence type="predicted"/>
<dbReference type="SUPFAM" id="SSF51556">
    <property type="entry name" value="Metallo-dependent hydrolases"/>
    <property type="match status" value="1"/>
</dbReference>
<dbReference type="RefSeq" id="WP_077812473.1">
    <property type="nucleotide sequence ID" value="NZ_CP014692.1"/>
</dbReference>
<dbReference type="Gene3D" id="2.30.40.10">
    <property type="entry name" value="Urease, subunit C, domain 1"/>
    <property type="match status" value="1"/>
</dbReference>
<keyword evidence="5" id="KW-1185">Reference proteome</keyword>
<dbReference type="PANTHER" id="PTHR32027:SF0">
    <property type="entry name" value="CYTOSINE DEAMINASE"/>
    <property type="match status" value="1"/>
</dbReference>
<dbReference type="Pfam" id="PF07969">
    <property type="entry name" value="Amidohydro_3"/>
    <property type="match status" value="1"/>
</dbReference>
<dbReference type="GO" id="GO:0006209">
    <property type="term" value="P:cytosine catabolic process"/>
    <property type="evidence" value="ECO:0007669"/>
    <property type="project" value="TreeGrafter"/>
</dbReference>
<dbReference type="Gene3D" id="3.20.20.140">
    <property type="entry name" value="Metal-dependent hydrolases"/>
    <property type="match status" value="1"/>
</dbReference>
<feature type="domain" description="Amidohydrolase 3" evidence="3">
    <location>
        <begin position="40"/>
        <end position="399"/>
    </location>
</feature>
<dbReference type="InterPro" id="IPR052349">
    <property type="entry name" value="Metallo-hydrolase_Enzymes"/>
</dbReference>
<evidence type="ECO:0000259" key="3">
    <source>
        <dbReference type="Pfam" id="PF07969"/>
    </source>
</evidence>
<dbReference type="InterPro" id="IPR011059">
    <property type="entry name" value="Metal-dep_hydrolase_composite"/>
</dbReference>
<keyword evidence="1" id="KW-0479">Metal-binding</keyword>
<dbReference type="KEGG" id="aace:A0U92_06180"/>
<dbReference type="CDD" id="cd01293">
    <property type="entry name" value="Bact_CD"/>
    <property type="match status" value="1"/>
</dbReference>
<dbReference type="InterPro" id="IPR032466">
    <property type="entry name" value="Metal_Hydrolase"/>
</dbReference>
<evidence type="ECO:0000313" key="5">
    <source>
        <dbReference type="Proteomes" id="UP000188937"/>
    </source>
</evidence>
<accession>A0A1U9KFD1</accession>
<dbReference type="eggNOG" id="COG0402">
    <property type="taxonomic scope" value="Bacteria"/>
</dbReference>
<dbReference type="NCBIfam" id="NF005748">
    <property type="entry name" value="PRK07572.1"/>
    <property type="match status" value="1"/>
</dbReference>
<evidence type="ECO:0000256" key="1">
    <source>
        <dbReference type="ARBA" id="ARBA00022723"/>
    </source>
</evidence>
<evidence type="ECO:0000256" key="2">
    <source>
        <dbReference type="ARBA" id="ARBA00022801"/>
    </source>
</evidence>
<keyword evidence="2" id="KW-0378">Hydrolase</keyword>
<dbReference type="GO" id="GO:0004131">
    <property type="term" value="F:cytosine deaminase activity"/>
    <property type="evidence" value="ECO:0007669"/>
    <property type="project" value="TreeGrafter"/>
</dbReference>
<evidence type="ECO:0000313" key="4">
    <source>
        <dbReference type="EMBL" id="AQS84429.1"/>
    </source>
</evidence>
<name>A0A1U9KFD1_ACEAC</name>
<dbReference type="EMBL" id="CP014692">
    <property type="protein sequence ID" value="AQS84429.1"/>
    <property type="molecule type" value="Genomic_DNA"/>
</dbReference>
<organism evidence="4 5">
    <name type="scientific">Acetobacter aceti</name>
    <dbReference type="NCBI Taxonomy" id="435"/>
    <lineage>
        <taxon>Bacteria</taxon>
        <taxon>Pseudomonadati</taxon>
        <taxon>Pseudomonadota</taxon>
        <taxon>Alphaproteobacteria</taxon>
        <taxon>Acetobacterales</taxon>
        <taxon>Acetobacteraceae</taxon>
        <taxon>Acetobacter</taxon>
        <taxon>Acetobacter subgen. Acetobacter</taxon>
    </lineage>
</organism>
<dbReference type="Proteomes" id="UP000188937">
    <property type="component" value="Chromosome"/>
</dbReference>
<dbReference type="FunFam" id="3.20.20.140:FF:000019">
    <property type="entry name" value="Cytosine deaminase"/>
    <property type="match status" value="1"/>
</dbReference>
<dbReference type="GO" id="GO:0046872">
    <property type="term" value="F:metal ion binding"/>
    <property type="evidence" value="ECO:0007669"/>
    <property type="project" value="UniProtKB-KW"/>
</dbReference>